<evidence type="ECO:0000313" key="3">
    <source>
        <dbReference type="Proteomes" id="UP000002007"/>
    </source>
</evidence>
<dbReference type="STRING" id="288705.RSal33209_0907"/>
<dbReference type="PANTHER" id="PTHR18964:SF149">
    <property type="entry name" value="BIFUNCTIONAL UDP-N-ACETYLGLUCOSAMINE 2-EPIMERASE_N-ACETYLMANNOSAMINE KINASE"/>
    <property type="match status" value="1"/>
</dbReference>
<dbReference type="SUPFAM" id="SSF53067">
    <property type="entry name" value="Actin-like ATPase domain"/>
    <property type="match status" value="1"/>
</dbReference>
<organism evidence="2 3">
    <name type="scientific">Renibacterium salmoninarum (strain ATCC 33209 / DSM 20767 / JCM 11484 / NBRC 15589 / NCIMB 2235)</name>
    <dbReference type="NCBI Taxonomy" id="288705"/>
    <lineage>
        <taxon>Bacteria</taxon>
        <taxon>Bacillati</taxon>
        <taxon>Actinomycetota</taxon>
        <taxon>Actinomycetes</taxon>
        <taxon>Micrococcales</taxon>
        <taxon>Micrococcaceae</taxon>
        <taxon>Renibacterium</taxon>
    </lineage>
</organism>
<dbReference type="eggNOG" id="COG1940">
    <property type="taxonomic scope" value="Bacteria"/>
</dbReference>
<dbReference type="EMBL" id="CP000910">
    <property type="protein sequence ID" value="ABY22650.1"/>
    <property type="molecule type" value="Genomic_DNA"/>
</dbReference>
<dbReference type="GO" id="GO:0016301">
    <property type="term" value="F:kinase activity"/>
    <property type="evidence" value="ECO:0007669"/>
    <property type="project" value="UniProtKB-KW"/>
</dbReference>
<keyword evidence="2" id="KW-0418">Kinase</keyword>
<dbReference type="Proteomes" id="UP000002007">
    <property type="component" value="Chromosome"/>
</dbReference>
<keyword evidence="3" id="KW-1185">Reference proteome</keyword>
<name>A9WQK8_RENSM</name>
<evidence type="ECO:0000313" key="2">
    <source>
        <dbReference type="EMBL" id="ABY22650.1"/>
    </source>
</evidence>
<gene>
    <name evidence="2" type="ordered locus">RSal33209_0907</name>
</gene>
<dbReference type="SMR" id="A9WQK8"/>
<proteinExistence type="inferred from homology"/>
<dbReference type="AlphaFoldDB" id="A9WQK8"/>
<dbReference type="InterPro" id="IPR043129">
    <property type="entry name" value="ATPase_NBD"/>
</dbReference>
<sequence>MVWKTMSSSETVSAALAWSVLCLDFGGTTIKVALARNGELLASTEIGAVREIAELTVVAKLADDLLRSVQLDRVAALGMALPGIVERNSGLLLSAAGKYDFAANFSLRDWAEQQFCAPVAIELDSRAALVGELEYGALRGEKDAALLVLGTGIGAAVMLDGVVLQGSSGHAGVLGGHLPVDARGEPCRCGSYGCAESAGSGWDLASWPHPAAPLDLISLLQLMDDGDLLAGRYWDRLVSAWALAAVGLIQSFDPAVLVVSGGMLRAADRILPALQEQIAPRLWPSLKMPEIRVAKQPEFSVLRGLNVLAELKIA</sequence>
<dbReference type="Pfam" id="PF00480">
    <property type="entry name" value="ROK"/>
    <property type="match status" value="1"/>
</dbReference>
<protein>
    <submittedName>
        <fullName evidence="2">Predicted sugar kinase</fullName>
    </submittedName>
</protein>
<dbReference type="PANTHER" id="PTHR18964">
    <property type="entry name" value="ROK (REPRESSOR, ORF, KINASE) FAMILY"/>
    <property type="match status" value="1"/>
</dbReference>
<comment type="similarity">
    <text evidence="1">Belongs to the ROK (NagC/XylR) family.</text>
</comment>
<dbReference type="InterPro" id="IPR000600">
    <property type="entry name" value="ROK"/>
</dbReference>
<dbReference type="Gene3D" id="3.30.420.40">
    <property type="match status" value="2"/>
</dbReference>
<dbReference type="HOGENOM" id="CLU_036604_0_1_11"/>
<evidence type="ECO:0000256" key="1">
    <source>
        <dbReference type="ARBA" id="ARBA00006479"/>
    </source>
</evidence>
<accession>A9WQK8</accession>
<keyword evidence="2" id="KW-0808">Transferase</keyword>
<dbReference type="KEGG" id="rsa:RSal33209_0907"/>
<reference evidence="3" key="1">
    <citation type="journal article" date="2008" name="J. Bacteriol.">
        <title>Genome sequence of the fish pathogen Renibacterium salmoninarum suggests reductive evolution away from an environmental Arthrobacter ancestor.</title>
        <authorList>
            <person name="Wiens G.D."/>
            <person name="Rockey D.D."/>
            <person name="Wu Z."/>
            <person name="Chang J."/>
            <person name="Levy R."/>
            <person name="Crane S."/>
            <person name="Chen D.S."/>
            <person name="Capri G.R."/>
            <person name="Burnett J.R."/>
            <person name="Sudheesh P.S."/>
            <person name="Schipma M.J."/>
            <person name="Burd H."/>
            <person name="Bhattacharyya A."/>
            <person name="Rhodes L.D."/>
            <person name="Kaul R."/>
            <person name="Strom M.S."/>
        </authorList>
    </citation>
    <scope>NUCLEOTIDE SEQUENCE [LARGE SCALE GENOMIC DNA]</scope>
    <source>
        <strain evidence="3">ATCC 33209 / DSM 20767 / JCM 11484 / NBRC 15589 / NCIMB 2235</strain>
    </source>
</reference>